<dbReference type="KEGG" id="mhi:Mhar_0905"/>
<reference evidence="2 3" key="1">
    <citation type="journal article" date="2012" name="PLoS ONE">
        <title>The genome characteristics and predicted function of methyl-group oxidation pathway in the obligate aceticlastic methanogens, Methanosaeta spp.</title>
        <authorList>
            <person name="Zhu J."/>
            <person name="Zheng H."/>
            <person name="Ai G."/>
            <person name="Zhang G."/>
            <person name="Liu D."/>
            <person name="Liu X."/>
            <person name="Dong X."/>
        </authorList>
    </citation>
    <scope>NUCLEOTIDE SEQUENCE [LARGE SCALE GENOMIC DNA]</scope>
    <source>
        <strain evidence="2 3">6Ac</strain>
    </source>
</reference>
<dbReference type="Gene3D" id="3.40.1350.10">
    <property type="match status" value="1"/>
</dbReference>
<dbReference type="GeneID" id="31812381"/>
<keyword evidence="3" id="KW-1185">Reference proteome</keyword>
<dbReference type="HOGENOM" id="CLU_064448_0_0_2"/>
<dbReference type="Pfam" id="PF14088">
    <property type="entry name" value="DUF4268"/>
    <property type="match status" value="1"/>
</dbReference>
<evidence type="ECO:0000259" key="1">
    <source>
        <dbReference type="Pfam" id="PF14088"/>
    </source>
</evidence>
<feature type="domain" description="DUF4268" evidence="1">
    <location>
        <begin position="173"/>
        <end position="306"/>
    </location>
</feature>
<dbReference type="OrthoDB" id="142611at2157"/>
<organism evidence="2 3">
    <name type="scientific">Methanothrix harundinacea (strain 6Ac)</name>
    <name type="common">Methanosaeta harundinacea</name>
    <dbReference type="NCBI Taxonomy" id="1110509"/>
    <lineage>
        <taxon>Archaea</taxon>
        <taxon>Methanobacteriati</taxon>
        <taxon>Methanobacteriota</taxon>
        <taxon>Stenosarchaea group</taxon>
        <taxon>Methanomicrobia</taxon>
        <taxon>Methanotrichales</taxon>
        <taxon>Methanotrichaceae</taxon>
        <taxon>Methanothrix</taxon>
    </lineage>
</organism>
<accession>G7WLH3</accession>
<gene>
    <name evidence="2" type="ordered locus">Mhar_0905</name>
</gene>
<dbReference type="InterPro" id="IPR011856">
    <property type="entry name" value="tRNA_endonuc-like_dom_sf"/>
</dbReference>
<proteinExistence type="predicted"/>
<evidence type="ECO:0000313" key="2">
    <source>
        <dbReference type="EMBL" id="AET64276.1"/>
    </source>
</evidence>
<sequence length="327" mass="38201">MDRDLGELKLLNVRFKWTNEATEFTPWLAEEDNLSRLGLALGLELELENTEVSVGPYSADILAKDIGNGKYVIIENQLEKTDHDHLGKAITYASFLDATAIVWIASDFTDEHKKALDWLNDHTSEELSFYGVKLELWQIDESRPAIRFNVVSRPIDIVRQIKVSDNLTEAKKLQLEFWTKFRDRLMKCKEIPSVQTPRPQYWYDVSLGKSGINLSNVANTYDNKIGVRVYISNRIADIVLPQLMEIRQKIEEEIGETLLWDPHPENRDKVIGLYRDANLAQKENWDEYLDWLTETTIKFRVIFSRVIRQLDFNRVVEEEPEHLENYL</sequence>
<name>G7WLH3_METH6</name>
<dbReference type="InterPro" id="IPR025364">
    <property type="entry name" value="DUF4268"/>
</dbReference>
<dbReference type="PATRIC" id="fig|1110509.7.peg.1014"/>
<dbReference type="GO" id="GO:0003676">
    <property type="term" value="F:nucleic acid binding"/>
    <property type="evidence" value="ECO:0007669"/>
    <property type="project" value="InterPro"/>
</dbReference>
<protein>
    <recommendedName>
        <fullName evidence="1">DUF4268 domain-containing protein</fullName>
    </recommendedName>
</protein>
<dbReference type="RefSeq" id="WP_014586461.1">
    <property type="nucleotide sequence ID" value="NC_017527.1"/>
</dbReference>
<dbReference type="AlphaFoldDB" id="G7WLH3"/>
<dbReference type="Proteomes" id="UP000005877">
    <property type="component" value="Chromosome"/>
</dbReference>
<evidence type="ECO:0000313" key="3">
    <source>
        <dbReference type="Proteomes" id="UP000005877"/>
    </source>
</evidence>
<dbReference type="EMBL" id="CP003117">
    <property type="protein sequence ID" value="AET64276.1"/>
    <property type="molecule type" value="Genomic_DNA"/>
</dbReference>